<protein>
    <submittedName>
        <fullName evidence="1">Uncharacterized protein</fullName>
    </submittedName>
</protein>
<organism evidence="1 2">
    <name type="scientific">Streptomyces parvus</name>
    <dbReference type="NCBI Taxonomy" id="66428"/>
    <lineage>
        <taxon>Bacteria</taxon>
        <taxon>Bacillati</taxon>
        <taxon>Actinomycetota</taxon>
        <taxon>Actinomycetes</taxon>
        <taxon>Kitasatosporales</taxon>
        <taxon>Streptomycetaceae</taxon>
        <taxon>Streptomyces</taxon>
    </lineage>
</organism>
<sequence length="317" mass="35438">MNRDRASEQLEVLLARAHKQLGIAVYDSLMSSGGPPELRDPDQTLGRLLAAAHRQTGDAVVGRLARTGRRAPRERAVADRERPSEGLLMRRPAFVRLKYREQALNCARRYWPLDAVRVIRDAVDTVQQLIADLEEEILPDTARDQLLRVSSGMGRVLALPQPEQVPQPALGGFDYMEEVEDFLATCTLRLVAETRRSKQLLDNELLLHFRWTDMSWLGALEVSQDLADDLDLAYREALALSTAVTAVEEASTDFRGADLQSVELNGVDLEGIRWDTTTNWPPEWKERIWRASLAAGTGHGELIVGAEPRDSTVPVDI</sequence>
<evidence type="ECO:0000313" key="1">
    <source>
        <dbReference type="EMBL" id="TYR64097.1"/>
    </source>
</evidence>
<keyword evidence="2" id="KW-1185">Reference proteome</keyword>
<gene>
    <name evidence="1" type="ORF">FY004_13310</name>
</gene>
<reference evidence="1 2" key="1">
    <citation type="submission" date="2019-08" db="EMBL/GenBank/DDBJ databases">
        <title>Draft genome for granaticin producer strain Streptomyces parvus C05.</title>
        <authorList>
            <person name="Gonzalez-Pimentel J.L."/>
        </authorList>
    </citation>
    <scope>NUCLEOTIDE SEQUENCE [LARGE SCALE GENOMIC DNA]</scope>
    <source>
        <strain evidence="1 2">C05</strain>
    </source>
</reference>
<comment type="caution">
    <text evidence="1">The sequence shown here is derived from an EMBL/GenBank/DDBJ whole genome shotgun (WGS) entry which is preliminary data.</text>
</comment>
<proteinExistence type="predicted"/>
<accession>A0A5D4JEU6</accession>
<evidence type="ECO:0000313" key="2">
    <source>
        <dbReference type="Proteomes" id="UP000323242"/>
    </source>
</evidence>
<name>A0A5D4JEU6_9ACTN</name>
<dbReference type="Proteomes" id="UP000323242">
    <property type="component" value="Unassembled WGS sequence"/>
</dbReference>
<dbReference type="AlphaFoldDB" id="A0A5D4JEU6"/>
<dbReference type="EMBL" id="VSZQ01000059">
    <property type="protein sequence ID" value="TYR64097.1"/>
    <property type="molecule type" value="Genomic_DNA"/>
</dbReference>
<dbReference type="RefSeq" id="WP_148902599.1">
    <property type="nucleotide sequence ID" value="NZ_VSZQ01000059.1"/>
</dbReference>